<gene>
    <name evidence="2" type="ORF">SAMN05216169_10015</name>
</gene>
<sequence length="85" mass="9813">MEFPKSLRVKRLKALSKKVRKLNEKGLVCTLDHLGEFVCSREEAIEATEYNIRTLEAIRRAGVRSNLCVKLTQLGLDIDFNFLFK</sequence>
<organism evidence="2 3">
    <name type="scientific">Anoxybacillus pushchinoensis</name>
    <dbReference type="NCBI Taxonomy" id="150248"/>
    <lineage>
        <taxon>Bacteria</taxon>
        <taxon>Bacillati</taxon>
        <taxon>Bacillota</taxon>
        <taxon>Bacilli</taxon>
        <taxon>Bacillales</taxon>
        <taxon>Anoxybacillaceae</taxon>
        <taxon>Anoxybacillus</taxon>
    </lineage>
</organism>
<dbReference type="STRING" id="150248.SAMN05216169_10015"/>
<evidence type="ECO:0000313" key="3">
    <source>
        <dbReference type="Proteomes" id="UP000198979"/>
    </source>
</evidence>
<evidence type="ECO:0000256" key="1">
    <source>
        <dbReference type="ARBA" id="ARBA00023002"/>
    </source>
</evidence>
<reference evidence="3" key="1">
    <citation type="submission" date="2016-10" db="EMBL/GenBank/DDBJ databases">
        <authorList>
            <person name="Varghese N."/>
            <person name="Submissions S."/>
        </authorList>
    </citation>
    <scope>NUCLEOTIDE SEQUENCE [LARGE SCALE GENOMIC DNA]</scope>
    <source>
        <strain evidence="3">K1</strain>
    </source>
</reference>
<accession>A0A1I0SEG4</accession>
<dbReference type="GO" id="GO:0016491">
    <property type="term" value="F:oxidoreductase activity"/>
    <property type="evidence" value="ECO:0007669"/>
    <property type="project" value="UniProtKB-KW"/>
</dbReference>
<dbReference type="Proteomes" id="UP000198979">
    <property type="component" value="Unassembled WGS sequence"/>
</dbReference>
<keyword evidence="1" id="KW-0560">Oxidoreductase</keyword>
<dbReference type="SUPFAM" id="SSF51730">
    <property type="entry name" value="FAD-linked oxidoreductase"/>
    <property type="match status" value="1"/>
</dbReference>
<keyword evidence="3" id="KW-1185">Reference proteome</keyword>
<dbReference type="EMBL" id="FOJQ01000001">
    <property type="protein sequence ID" value="SFA37880.1"/>
    <property type="molecule type" value="Genomic_DNA"/>
</dbReference>
<dbReference type="AlphaFoldDB" id="A0A1I0SEG4"/>
<dbReference type="Gene3D" id="3.20.20.220">
    <property type="match status" value="1"/>
</dbReference>
<evidence type="ECO:0000313" key="2">
    <source>
        <dbReference type="EMBL" id="SFA37880.1"/>
    </source>
</evidence>
<name>A0A1I0SEG4_9BACL</name>
<proteinExistence type="predicted"/>
<protein>
    <submittedName>
        <fullName evidence="2">Proline dehydrogenase</fullName>
    </submittedName>
</protein>
<dbReference type="InterPro" id="IPR029041">
    <property type="entry name" value="FAD-linked_oxidoreductase-like"/>
</dbReference>